<dbReference type="AlphaFoldDB" id="A0A8J3TIM2"/>
<name>A0A8J3TIM2_9ACTN</name>
<comment type="caution">
    <text evidence="1">The sequence shown here is derived from an EMBL/GenBank/DDBJ whole genome shotgun (WGS) entry which is preliminary data.</text>
</comment>
<sequence>MTTFGCSQAALGKGGPTRVNQLSFTFHRINPSGYMDQTLEIVNRGPSAVIPTLEITAVDRTGAALPGVTVSTAFGTDRAEMVAPAREASYDVLAFTGSDAASVADVRVTVRGMADVAFPVAPQEVEAQTVDEAEQPTTKFGPFDAVILTNPNRGKVSVGVVCIFWEQPTDGQPQQARAVIPVGVTAVAGDGSATIHASGETRSGCDSLKVYFSSPI</sequence>
<dbReference type="EMBL" id="BOOO01000005">
    <property type="protein sequence ID" value="GII27850.1"/>
    <property type="molecule type" value="Genomic_DNA"/>
</dbReference>
<reference evidence="1 2" key="1">
    <citation type="submission" date="2021-01" db="EMBL/GenBank/DDBJ databases">
        <title>Whole genome shotgun sequence of Planotetraspora mira NBRC 15435.</title>
        <authorList>
            <person name="Komaki H."/>
            <person name="Tamura T."/>
        </authorList>
    </citation>
    <scope>NUCLEOTIDE SEQUENCE [LARGE SCALE GENOMIC DNA]</scope>
    <source>
        <strain evidence="1 2">NBRC 15435</strain>
    </source>
</reference>
<keyword evidence="2" id="KW-1185">Reference proteome</keyword>
<evidence type="ECO:0000313" key="2">
    <source>
        <dbReference type="Proteomes" id="UP000650628"/>
    </source>
</evidence>
<dbReference type="RefSeq" id="WP_203951920.1">
    <property type="nucleotide sequence ID" value="NZ_BOOO01000005.1"/>
</dbReference>
<organism evidence="1 2">
    <name type="scientific">Planotetraspora mira</name>
    <dbReference type="NCBI Taxonomy" id="58121"/>
    <lineage>
        <taxon>Bacteria</taxon>
        <taxon>Bacillati</taxon>
        <taxon>Actinomycetota</taxon>
        <taxon>Actinomycetes</taxon>
        <taxon>Streptosporangiales</taxon>
        <taxon>Streptosporangiaceae</taxon>
        <taxon>Planotetraspora</taxon>
    </lineage>
</organism>
<evidence type="ECO:0000313" key="1">
    <source>
        <dbReference type="EMBL" id="GII27850.1"/>
    </source>
</evidence>
<protein>
    <submittedName>
        <fullName evidence="1">Uncharacterized protein</fullName>
    </submittedName>
</protein>
<proteinExistence type="predicted"/>
<accession>A0A8J3TIM2</accession>
<dbReference type="Proteomes" id="UP000650628">
    <property type="component" value="Unassembled WGS sequence"/>
</dbReference>
<gene>
    <name evidence="1" type="ORF">Pmi06nite_12920</name>
</gene>